<feature type="transmembrane region" description="Helical" evidence="8">
    <location>
        <begin position="369"/>
        <end position="389"/>
    </location>
</feature>
<dbReference type="PANTHER" id="PTHR23517">
    <property type="entry name" value="RESISTANCE PROTEIN MDTM, PUTATIVE-RELATED-RELATED"/>
    <property type="match status" value="1"/>
</dbReference>
<dbReference type="SUPFAM" id="SSF103473">
    <property type="entry name" value="MFS general substrate transporter"/>
    <property type="match status" value="1"/>
</dbReference>
<keyword evidence="2 7" id="KW-0813">Transport</keyword>
<dbReference type="Pfam" id="PF00854">
    <property type="entry name" value="PTR2"/>
    <property type="match status" value="1"/>
</dbReference>
<dbReference type="NCBIfam" id="TIGR00924">
    <property type="entry name" value="yjdL_sub1_fam"/>
    <property type="match status" value="1"/>
</dbReference>
<organism evidence="9 10">
    <name type="scientific">Prauserella alba</name>
    <dbReference type="NCBI Taxonomy" id="176898"/>
    <lineage>
        <taxon>Bacteria</taxon>
        <taxon>Bacillati</taxon>
        <taxon>Actinomycetota</taxon>
        <taxon>Actinomycetes</taxon>
        <taxon>Pseudonocardiales</taxon>
        <taxon>Pseudonocardiaceae</taxon>
        <taxon>Prauserella</taxon>
    </lineage>
</organism>
<keyword evidence="5 8" id="KW-1133">Transmembrane helix</keyword>
<feature type="transmembrane region" description="Helical" evidence="8">
    <location>
        <begin position="395"/>
        <end position="414"/>
    </location>
</feature>
<keyword evidence="3" id="KW-1003">Cell membrane</keyword>
<name>A0ABN1V978_9PSEU</name>
<feature type="transmembrane region" description="Helical" evidence="8">
    <location>
        <begin position="334"/>
        <end position="357"/>
    </location>
</feature>
<dbReference type="InterPro" id="IPR036259">
    <property type="entry name" value="MFS_trans_sf"/>
</dbReference>
<comment type="caution">
    <text evidence="9">The sequence shown here is derived from an EMBL/GenBank/DDBJ whole genome shotgun (WGS) entry which is preliminary data.</text>
</comment>
<evidence type="ECO:0000256" key="6">
    <source>
        <dbReference type="ARBA" id="ARBA00023136"/>
    </source>
</evidence>
<dbReference type="PANTHER" id="PTHR23517:SF15">
    <property type="entry name" value="PROTON-DEPENDENT OLIGOPEPTIDE FAMILY TRANSPORT PROTEIN"/>
    <property type="match status" value="1"/>
</dbReference>
<feature type="transmembrane region" description="Helical" evidence="8">
    <location>
        <begin position="435"/>
        <end position="456"/>
    </location>
</feature>
<evidence type="ECO:0000256" key="1">
    <source>
        <dbReference type="ARBA" id="ARBA00004651"/>
    </source>
</evidence>
<keyword evidence="4 7" id="KW-0812">Transmembrane</keyword>
<reference evidence="9 10" key="1">
    <citation type="journal article" date="2019" name="Int. J. Syst. Evol. Microbiol.">
        <title>The Global Catalogue of Microorganisms (GCM) 10K type strain sequencing project: providing services to taxonomists for standard genome sequencing and annotation.</title>
        <authorList>
            <consortium name="The Broad Institute Genomics Platform"/>
            <consortium name="The Broad Institute Genome Sequencing Center for Infectious Disease"/>
            <person name="Wu L."/>
            <person name="Ma J."/>
        </authorList>
    </citation>
    <scope>NUCLEOTIDE SEQUENCE [LARGE SCALE GENOMIC DNA]</scope>
    <source>
        <strain evidence="9 10">JCM 13022</strain>
    </source>
</reference>
<comment type="subcellular location">
    <subcellularLocation>
        <location evidence="1">Cell membrane</location>
        <topology evidence="1">Multi-pass membrane protein</topology>
    </subcellularLocation>
    <subcellularLocation>
        <location evidence="7">Membrane</location>
        <topology evidence="7">Multi-pass membrane protein</topology>
    </subcellularLocation>
</comment>
<dbReference type="Gene3D" id="1.20.1250.20">
    <property type="entry name" value="MFS general substrate transporter like domains"/>
    <property type="match status" value="1"/>
</dbReference>
<evidence type="ECO:0000313" key="10">
    <source>
        <dbReference type="Proteomes" id="UP001500467"/>
    </source>
</evidence>
<evidence type="ECO:0000256" key="8">
    <source>
        <dbReference type="SAM" id="Phobius"/>
    </source>
</evidence>
<comment type="similarity">
    <text evidence="7">Belongs to the major facilitator superfamily. Proton-dependent oligopeptide transporter (POT/PTR) (TC 2.A.17) family.</text>
</comment>
<accession>A0ABN1V978</accession>
<feature type="transmembrane region" description="Helical" evidence="8">
    <location>
        <begin position="102"/>
        <end position="119"/>
    </location>
</feature>
<feature type="transmembrane region" description="Helical" evidence="8">
    <location>
        <begin position="41"/>
        <end position="58"/>
    </location>
</feature>
<gene>
    <name evidence="9" type="ORF">GCM10009675_15710</name>
</gene>
<protein>
    <submittedName>
        <fullName evidence="9">Peptide MFS transporter</fullName>
    </submittedName>
</protein>
<keyword evidence="10" id="KW-1185">Reference proteome</keyword>
<feature type="transmembrane region" description="Helical" evidence="8">
    <location>
        <begin position="163"/>
        <end position="183"/>
    </location>
</feature>
<feature type="transmembrane region" description="Helical" evidence="8">
    <location>
        <begin position="189"/>
        <end position="210"/>
    </location>
</feature>
<dbReference type="InterPro" id="IPR000109">
    <property type="entry name" value="POT_fam"/>
</dbReference>
<sequence length="494" mass="51649">MSGIEAESAAAGSAGGGNEKTFFGHPRGLANLFGVEMWERFSFYGMLGILPLYLYFSAAEGGLAMDKGTALGIVGAYGGLVYLSTILAAWVADRLLAPERTLFYSAVVIMIGHLALAVLPGYAGVGVGLGCVALGSGGVKANATAVLGTLYGEGDERRDAGFTIFYMGVNLGAFVGTALTGFFQHTVGFHVGFGLAAVGMALGLIQYSIGRSNLGETSRVVPNPLPASRRPLVALVFAAVAVACVLLVLTGAITAQNLGDVAVWVAGLAAAALFVILLTSTRVGSVERRRVMSFIPMFVASAAFFALFQQQFTVLEVYSDERLNRDLFGWEMPISWVNLINPVFILILAPIFATVWAKLGDRQPSTPMKFALGTGVMGVAFLLFLPMAGGEGNTSPLLAVVGILATFTVAEMFLSPVGLSLSTKLAPQAFRAQMVALNYLSVSLGTALSGSLAEYYSAEHEASYFGTVGAVALGIGVLIALLSPFIRKLMSGIR</sequence>
<proteinExistence type="inferred from homology"/>
<feature type="transmembrane region" description="Helical" evidence="8">
    <location>
        <begin position="70"/>
        <end position="90"/>
    </location>
</feature>
<evidence type="ECO:0000313" key="9">
    <source>
        <dbReference type="EMBL" id="GAA1200400.1"/>
    </source>
</evidence>
<dbReference type="EMBL" id="BAAALM010000005">
    <property type="protein sequence ID" value="GAA1200400.1"/>
    <property type="molecule type" value="Genomic_DNA"/>
</dbReference>
<keyword evidence="6 8" id="KW-0472">Membrane</keyword>
<evidence type="ECO:0000256" key="7">
    <source>
        <dbReference type="RuleBase" id="RU003755"/>
    </source>
</evidence>
<dbReference type="InterPro" id="IPR005279">
    <property type="entry name" value="Dipep/tripep_permease"/>
</dbReference>
<feature type="transmembrane region" description="Helical" evidence="8">
    <location>
        <begin position="261"/>
        <end position="279"/>
    </location>
</feature>
<dbReference type="InterPro" id="IPR018456">
    <property type="entry name" value="PTR2_symporter_CS"/>
</dbReference>
<dbReference type="CDD" id="cd17346">
    <property type="entry name" value="MFS_DtpA_like"/>
    <property type="match status" value="1"/>
</dbReference>
<feature type="transmembrane region" description="Helical" evidence="8">
    <location>
        <begin position="231"/>
        <end position="255"/>
    </location>
</feature>
<dbReference type="Proteomes" id="UP001500467">
    <property type="component" value="Unassembled WGS sequence"/>
</dbReference>
<evidence type="ECO:0000256" key="2">
    <source>
        <dbReference type="ARBA" id="ARBA00022448"/>
    </source>
</evidence>
<dbReference type="PROSITE" id="PS01023">
    <property type="entry name" value="PTR2_2"/>
    <property type="match status" value="1"/>
</dbReference>
<feature type="transmembrane region" description="Helical" evidence="8">
    <location>
        <begin position="291"/>
        <end position="314"/>
    </location>
</feature>
<evidence type="ECO:0000256" key="3">
    <source>
        <dbReference type="ARBA" id="ARBA00022475"/>
    </source>
</evidence>
<dbReference type="RefSeq" id="WP_301302509.1">
    <property type="nucleotide sequence ID" value="NZ_BAAALM010000005.1"/>
</dbReference>
<dbReference type="InterPro" id="IPR050171">
    <property type="entry name" value="MFS_Transporters"/>
</dbReference>
<evidence type="ECO:0000256" key="4">
    <source>
        <dbReference type="ARBA" id="ARBA00022692"/>
    </source>
</evidence>
<evidence type="ECO:0000256" key="5">
    <source>
        <dbReference type="ARBA" id="ARBA00022989"/>
    </source>
</evidence>
<feature type="transmembrane region" description="Helical" evidence="8">
    <location>
        <begin position="462"/>
        <end position="486"/>
    </location>
</feature>